<evidence type="ECO:0000313" key="1">
    <source>
        <dbReference type="EMBL" id="PJE51122.1"/>
    </source>
</evidence>
<name>A0A2J0Q7R7_9BACT</name>
<reference evidence="1 2" key="1">
    <citation type="submission" date="2017-09" db="EMBL/GenBank/DDBJ databases">
        <title>Depth-based differentiation of microbial function through sediment-hosted aquifers and enrichment of novel symbionts in the deep terrestrial subsurface.</title>
        <authorList>
            <person name="Probst A.J."/>
            <person name="Ladd B."/>
            <person name="Jarett J.K."/>
            <person name="Geller-Mcgrath D.E."/>
            <person name="Sieber C.M."/>
            <person name="Emerson J.B."/>
            <person name="Anantharaman K."/>
            <person name="Thomas B.C."/>
            <person name="Malmstrom R."/>
            <person name="Stieglmeier M."/>
            <person name="Klingl A."/>
            <person name="Woyke T."/>
            <person name="Ryan C.M."/>
            <person name="Banfield J.F."/>
        </authorList>
    </citation>
    <scope>NUCLEOTIDE SEQUENCE [LARGE SCALE GENOMIC DNA]</scope>
    <source>
        <strain evidence="1">CG10_big_fil_rev_8_21_14_0_10_36_16</strain>
    </source>
</reference>
<dbReference type="Proteomes" id="UP000228496">
    <property type="component" value="Unassembled WGS sequence"/>
</dbReference>
<evidence type="ECO:0000313" key="2">
    <source>
        <dbReference type="Proteomes" id="UP000228496"/>
    </source>
</evidence>
<gene>
    <name evidence="1" type="ORF">COV29_02510</name>
</gene>
<proteinExistence type="predicted"/>
<sequence>MVVLEFLPEGIKLYKTQYEWKKYLASISQTGGWAGIRYDGVPHGYLVVSLDQVNQYTCSKCYHMQPVVKHYVQTVDSPEGDSWLTEYFVLCLECNLITEIEHFVSSGRF</sequence>
<accession>A0A2J0Q7R7</accession>
<dbReference type="AlphaFoldDB" id="A0A2J0Q7R7"/>
<protein>
    <submittedName>
        <fullName evidence="1">Uncharacterized protein</fullName>
    </submittedName>
</protein>
<dbReference type="EMBL" id="PCXQ01000004">
    <property type="protein sequence ID" value="PJE51122.1"/>
    <property type="molecule type" value="Genomic_DNA"/>
</dbReference>
<organism evidence="1 2">
    <name type="scientific">Candidatus Yanofskybacteria bacterium CG10_big_fil_rev_8_21_14_0_10_36_16</name>
    <dbReference type="NCBI Taxonomy" id="1975096"/>
    <lineage>
        <taxon>Bacteria</taxon>
        <taxon>Candidatus Yanofskyibacteriota</taxon>
    </lineage>
</organism>
<comment type="caution">
    <text evidence="1">The sequence shown here is derived from an EMBL/GenBank/DDBJ whole genome shotgun (WGS) entry which is preliminary data.</text>
</comment>